<organism evidence="3 4">
    <name type="scientific">Kribbella jiaozuonensis</name>
    <dbReference type="NCBI Taxonomy" id="2575441"/>
    <lineage>
        <taxon>Bacteria</taxon>
        <taxon>Bacillati</taxon>
        <taxon>Actinomycetota</taxon>
        <taxon>Actinomycetes</taxon>
        <taxon>Propionibacteriales</taxon>
        <taxon>Kribbellaceae</taxon>
        <taxon>Kribbella</taxon>
    </lineage>
</organism>
<evidence type="ECO:0000259" key="2">
    <source>
        <dbReference type="Pfam" id="PF00857"/>
    </source>
</evidence>
<dbReference type="InterPro" id="IPR036380">
    <property type="entry name" value="Isochorismatase-like_sf"/>
</dbReference>
<dbReference type="Proteomes" id="UP000305836">
    <property type="component" value="Unassembled WGS sequence"/>
</dbReference>
<comment type="caution">
    <text evidence="3">The sequence shown here is derived from an EMBL/GenBank/DDBJ whole genome shotgun (WGS) entry which is preliminary data.</text>
</comment>
<dbReference type="GO" id="GO:0016787">
    <property type="term" value="F:hydrolase activity"/>
    <property type="evidence" value="ECO:0007669"/>
    <property type="project" value="UniProtKB-KW"/>
</dbReference>
<dbReference type="OrthoDB" id="7500697at2"/>
<dbReference type="PANTHER" id="PTHR43540">
    <property type="entry name" value="PEROXYUREIDOACRYLATE/UREIDOACRYLATE AMIDOHYDROLASE-RELATED"/>
    <property type="match status" value="1"/>
</dbReference>
<keyword evidence="1 3" id="KW-0378">Hydrolase</keyword>
<dbReference type="CDD" id="cd00431">
    <property type="entry name" value="cysteine_hydrolases"/>
    <property type="match status" value="1"/>
</dbReference>
<evidence type="ECO:0000313" key="4">
    <source>
        <dbReference type="Proteomes" id="UP000305836"/>
    </source>
</evidence>
<dbReference type="InterPro" id="IPR050272">
    <property type="entry name" value="Isochorismatase-like_hydrls"/>
</dbReference>
<evidence type="ECO:0000256" key="1">
    <source>
        <dbReference type="ARBA" id="ARBA00022801"/>
    </source>
</evidence>
<keyword evidence="4" id="KW-1185">Reference proteome</keyword>
<dbReference type="InterPro" id="IPR000868">
    <property type="entry name" value="Isochorismatase-like_dom"/>
</dbReference>
<dbReference type="Gene3D" id="3.40.50.850">
    <property type="entry name" value="Isochorismatase-like"/>
    <property type="match status" value="1"/>
</dbReference>
<gene>
    <name evidence="3" type="ORF">FDA38_19095</name>
</gene>
<dbReference type="SUPFAM" id="SSF52499">
    <property type="entry name" value="Isochorismatase-like hydrolases"/>
    <property type="match status" value="1"/>
</dbReference>
<feature type="domain" description="Isochorismatase-like" evidence="2">
    <location>
        <begin position="4"/>
        <end position="178"/>
    </location>
</feature>
<dbReference type="RefSeq" id="WP_137255353.1">
    <property type="nucleotide sequence ID" value="NZ_JBHSPQ010000001.1"/>
</dbReference>
<evidence type="ECO:0000313" key="3">
    <source>
        <dbReference type="EMBL" id="TKK80417.1"/>
    </source>
</evidence>
<reference evidence="3 4" key="1">
    <citation type="submission" date="2019-04" db="EMBL/GenBank/DDBJ databases">
        <title>Kribbella sp. NEAU-THZ 27 nov., a novel actinomycete isolated from soil.</title>
        <authorList>
            <person name="Duan L."/>
        </authorList>
    </citation>
    <scope>NUCLEOTIDE SEQUENCE [LARGE SCALE GENOMIC DNA]</scope>
    <source>
        <strain evidence="4">NEAU-THZ27</strain>
    </source>
</reference>
<dbReference type="Pfam" id="PF00857">
    <property type="entry name" value="Isochorismatase"/>
    <property type="match status" value="1"/>
</dbReference>
<proteinExistence type="predicted"/>
<dbReference type="PANTHER" id="PTHR43540:SF1">
    <property type="entry name" value="ISOCHORISMATASE HYDROLASE"/>
    <property type="match status" value="1"/>
</dbReference>
<protein>
    <submittedName>
        <fullName evidence="3">Cysteine hydrolase</fullName>
    </submittedName>
</protein>
<name>A0A4U3M001_9ACTN</name>
<accession>A0A4U3M001</accession>
<dbReference type="AlphaFoldDB" id="A0A4U3M001"/>
<dbReference type="EMBL" id="SZPZ01000002">
    <property type="protein sequence ID" value="TKK80417.1"/>
    <property type="molecule type" value="Genomic_DNA"/>
</dbReference>
<sequence>MANTALLVMDVQQVIVDRIAGGTDYLVRLRRAIDAAHAAQLPVIYVVVGFRAGHPEISARNKSFSAISSGLGMAQDDPNVAIHPDVAPLAGDIVVTKKRVSAFTGSDLDVVLRSGDIDSLVLTGLATSGVVLSTLRQAADLDFRLTVLEDGCGDSDPEVHRVLTEKVFPRQADVVSIDEWITKVV</sequence>